<dbReference type="GO" id="GO:0016757">
    <property type="term" value="F:glycosyltransferase activity"/>
    <property type="evidence" value="ECO:0007669"/>
    <property type="project" value="UniProtKB-KW"/>
</dbReference>
<reference evidence="3 4" key="1">
    <citation type="submission" date="2016-10" db="EMBL/GenBank/DDBJ databases">
        <authorList>
            <person name="de Groot N.N."/>
        </authorList>
    </citation>
    <scope>NUCLEOTIDE SEQUENCE [LARGE SCALE GENOMIC DNA]</scope>
    <source>
        <strain evidence="3 4">ATCC 35022</strain>
    </source>
</reference>
<organism evidence="3 4">
    <name type="scientific">Bauldia litoralis</name>
    <dbReference type="NCBI Taxonomy" id="665467"/>
    <lineage>
        <taxon>Bacteria</taxon>
        <taxon>Pseudomonadati</taxon>
        <taxon>Pseudomonadota</taxon>
        <taxon>Alphaproteobacteria</taxon>
        <taxon>Hyphomicrobiales</taxon>
        <taxon>Kaistiaceae</taxon>
        <taxon>Bauldia</taxon>
    </lineage>
</organism>
<dbReference type="Gene3D" id="3.40.50.2000">
    <property type="entry name" value="Glycogen Phosphorylase B"/>
    <property type="match status" value="2"/>
</dbReference>
<protein>
    <submittedName>
        <fullName evidence="3">Glycosyltransferase involved in cell wall bisynthesis</fullName>
    </submittedName>
</protein>
<dbReference type="Proteomes" id="UP000199071">
    <property type="component" value="Unassembled WGS sequence"/>
</dbReference>
<evidence type="ECO:0000313" key="4">
    <source>
        <dbReference type="Proteomes" id="UP000199071"/>
    </source>
</evidence>
<keyword evidence="4" id="KW-1185">Reference proteome</keyword>
<evidence type="ECO:0000256" key="2">
    <source>
        <dbReference type="ARBA" id="ARBA00022679"/>
    </source>
</evidence>
<dbReference type="STRING" id="665467.SAMN02982931_02805"/>
<keyword evidence="2 3" id="KW-0808">Transferase</keyword>
<keyword evidence="1" id="KW-0328">Glycosyltransferase</keyword>
<dbReference type="PANTHER" id="PTHR12526">
    <property type="entry name" value="GLYCOSYLTRANSFERASE"/>
    <property type="match status" value="1"/>
</dbReference>
<dbReference type="SUPFAM" id="SSF53756">
    <property type="entry name" value="UDP-Glycosyltransferase/glycogen phosphorylase"/>
    <property type="match status" value="1"/>
</dbReference>
<evidence type="ECO:0000313" key="3">
    <source>
        <dbReference type="EMBL" id="SDB36880.1"/>
    </source>
</evidence>
<evidence type="ECO:0000256" key="1">
    <source>
        <dbReference type="ARBA" id="ARBA00022676"/>
    </source>
</evidence>
<proteinExistence type="predicted"/>
<accession>A0A1G6CVI7</accession>
<dbReference type="EMBL" id="FMXQ01000005">
    <property type="protein sequence ID" value="SDB36880.1"/>
    <property type="molecule type" value="Genomic_DNA"/>
</dbReference>
<dbReference type="AlphaFoldDB" id="A0A1G6CVI7"/>
<sequence length="356" mass="38712">MTKPARIAILGSYPPPYGGTSTHVMRLSAMLDERGLDHVIYNAVSSGTNGRNVVSVARRRMAWMLRYAVAAPERVIYVCSARLEVWLLAATMAMRGKQVIIRLRNVALPDYLANPRTRALASWAMRRATYVVAVSPELAAAARAAGVPEERIIHQPGFLPPACHAPGEDGLSPSQRDFLSGRHPVLAANGKVDVYAGVDLYGFDHLVELVGRLRPSYPAIGLVVAFWDHLPKDEPRLAALHARAAELGVSDSILWHTESWPFVPVLAHAHLFLRPTVTDGDANSVREALFIGVPAIASDAVARPTGTICVKTRDLEALIAAATATLHTPPPRTPRCEIVDLAKIDVYLNLFERLAS</sequence>
<name>A0A1G6CVI7_9HYPH</name>
<dbReference type="PANTHER" id="PTHR12526:SF510">
    <property type="entry name" value="D-INOSITOL 3-PHOSPHATE GLYCOSYLTRANSFERASE"/>
    <property type="match status" value="1"/>
</dbReference>
<gene>
    <name evidence="3" type="ORF">SAMN02982931_02805</name>
</gene>